<accession>A0A0V1K476</accession>
<dbReference type="InterPro" id="IPR001375">
    <property type="entry name" value="Peptidase_S9_cat"/>
</dbReference>
<dbReference type="Pfam" id="PF00326">
    <property type="entry name" value="Peptidase_S9"/>
    <property type="match status" value="1"/>
</dbReference>
<dbReference type="GO" id="GO:0006508">
    <property type="term" value="P:proteolysis"/>
    <property type="evidence" value="ECO:0007669"/>
    <property type="project" value="InterPro"/>
</dbReference>
<proteinExistence type="predicted"/>
<evidence type="ECO:0000256" key="1">
    <source>
        <dbReference type="ARBA" id="ARBA00022801"/>
    </source>
</evidence>
<dbReference type="SUPFAM" id="SSF53474">
    <property type="entry name" value="alpha/beta-Hydrolases"/>
    <property type="match status" value="1"/>
</dbReference>
<dbReference type="PANTHER" id="PTHR42776:SF27">
    <property type="entry name" value="DIPEPTIDYL PEPTIDASE FAMILY MEMBER 6"/>
    <property type="match status" value="1"/>
</dbReference>
<dbReference type="EMBL" id="JYDV01000017">
    <property type="protein sequence ID" value="KRZ42036.1"/>
    <property type="molecule type" value="Genomic_DNA"/>
</dbReference>
<dbReference type="InterPro" id="IPR029058">
    <property type="entry name" value="AB_hydrolase_fold"/>
</dbReference>
<gene>
    <name evidence="3" type="primary">dpf-6</name>
    <name evidence="3" type="ORF">T4C_2174</name>
</gene>
<dbReference type="Proteomes" id="UP000054826">
    <property type="component" value="Unassembled WGS sequence"/>
</dbReference>
<dbReference type="PANTHER" id="PTHR42776">
    <property type="entry name" value="SERINE PEPTIDASE S9 FAMILY MEMBER"/>
    <property type="match status" value="1"/>
</dbReference>
<protein>
    <submittedName>
        <fullName evidence="3">Dipeptidyl peptidase family member 6</fullName>
    </submittedName>
</protein>
<comment type="caution">
    <text evidence="3">The sequence shown here is derived from an EMBL/GenBank/DDBJ whole genome shotgun (WGS) entry which is preliminary data.</text>
</comment>
<dbReference type="SUPFAM" id="SSF82171">
    <property type="entry name" value="DPP6 N-terminal domain-like"/>
    <property type="match status" value="1"/>
</dbReference>
<evidence type="ECO:0000313" key="4">
    <source>
        <dbReference type="Proteomes" id="UP000054826"/>
    </source>
</evidence>
<keyword evidence="1" id="KW-0378">Hydrolase</keyword>
<organism evidence="3 4">
    <name type="scientific">Trichinella pseudospiralis</name>
    <name type="common">Parasitic roundworm</name>
    <dbReference type="NCBI Taxonomy" id="6337"/>
    <lineage>
        <taxon>Eukaryota</taxon>
        <taxon>Metazoa</taxon>
        <taxon>Ecdysozoa</taxon>
        <taxon>Nematoda</taxon>
        <taxon>Enoplea</taxon>
        <taxon>Dorylaimia</taxon>
        <taxon>Trichinellida</taxon>
        <taxon>Trichinellidae</taxon>
        <taxon>Trichinella</taxon>
    </lineage>
</organism>
<dbReference type="Gene3D" id="3.40.50.1820">
    <property type="entry name" value="alpha/beta hydrolase"/>
    <property type="match status" value="1"/>
</dbReference>
<feature type="domain" description="Peptidase S9 prolyl oligopeptidase catalytic" evidence="2">
    <location>
        <begin position="449"/>
        <end position="665"/>
    </location>
</feature>
<name>A0A0V1K476_TRIPS</name>
<evidence type="ECO:0000313" key="3">
    <source>
        <dbReference type="EMBL" id="KRZ42036.1"/>
    </source>
</evidence>
<dbReference type="GO" id="GO:0004252">
    <property type="term" value="F:serine-type endopeptidase activity"/>
    <property type="evidence" value="ECO:0007669"/>
    <property type="project" value="TreeGrafter"/>
</dbReference>
<sequence length="692" mass="78560">MPSGPTPFQDYRVGYCNLMQAHNSGWLFSKINFIVCVIFFSSSGYFETLIDREEFFAFEFPIMVKTDLSISWLSYVEVHHGRLDFILSPLHHSVLGSGRRALVLPMHVLYDYWWMPDNRSIIFLADNNIYKFDSFASVEMLENLLSTNGTSTVKLFNIGINRPFEMVIGLKRKNSSNFFDPHLMDIRTGQLKLLFRNEAFHEIYFDQNNRPILAVNESADGWSTYYKLQLISNILHTNRIKVLPVEAAINTFPVSFGSNNQGPLVFWISSEGRDNAALIGEHLETGHLEVLHQAETADIYETLVHPLDGRPLLAYENYFKPEITYSHPAVELDRQFLQAQLQPDVFTVLTVSPDLKRWHLFVYSDTNVGIHFLYVKSKNEERTLVKLVDTNGPLSSRQLARRIPIEIPTRDKKLQVCYLTTAKHDKNYTDQPMPTVVHVHGGPLARVEWYFDAEVQFLANRGYQVLQCNFRGSVGYGRSWIRAGFGEWGGAMQSDLTDALQWTIDKRLTDPKRVAIYGASYGGYATLCGLAFTPEIYACGVDLLGPSNLMTTVQSIPDYWQPFRGTLITQIGADVDSESSRNWLRARSPLFNASAINKPLMIVQSSYDDRVLQAESDRMVKAIGNSGVPLIYMLFPDEGHGISRVGNRLAFYAVVEQFLANCLNGKQQPIGAALNYTSAIIEVFPQIHNFTN</sequence>
<evidence type="ECO:0000259" key="2">
    <source>
        <dbReference type="Pfam" id="PF00326"/>
    </source>
</evidence>
<dbReference type="AlphaFoldDB" id="A0A0V1K476"/>
<reference evidence="3 4" key="1">
    <citation type="submission" date="2015-01" db="EMBL/GenBank/DDBJ databases">
        <title>Evolution of Trichinella species and genotypes.</title>
        <authorList>
            <person name="Korhonen P.K."/>
            <person name="Edoardo P."/>
            <person name="Giuseppe L.R."/>
            <person name="Gasser R.B."/>
        </authorList>
    </citation>
    <scope>NUCLEOTIDE SEQUENCE [LARGE SCALE GENOMIC DNA]</scope>
    <source>
        <strain evidence="3">ISS176</strain>
    </source>
</reference>